<evidence type="ECO:0000313" key="1">
    <source>
        <dbReference type="EMBL" id="KPA80701.1"/>
    </source>
</evidence>
<dbReference type="Proteomes" id="UP000037923">
    <property type="component" value="Unassembled WGS sequence"/>
</dbReference>
<protein>
    <submittedName>
        <fullName evidence="1">Uncharacterized protein</fullName>
    </submittedName>
</protein>
<accession>A0A0N1J4V0</accession>
<sequence>MWASRVARTLRVTACRRSSIFFELYGRAPEPPPAEKKEGTKPALSCSTSVDETEWATCRTMLQRFHAQLYISPRHVPIELPRDTLTSLAAVLTTSARRRSGAASTFWKDALELRAHTPALDVAAAADTATVLLFSEKAALGYETCMGLLHDTSFRQHLETALAVEDTLRFLSVFVMCGAADTRRYVPAELLPVYEAVLHNAKHTIASTEKSKRSGPAHAVEVLAWSLDWLYGNTTDGATEGLQRLRPLFPPWLPFLFEPYDPSAAKEAFSSSLTSLSPRWLDEMARRAGDEGDHPSVEKVLRQAQRRESTTPLYRLFQLSALVAGTFVRCFPHLPVSTQAVETYGTALHCDALRRFGTTKDGLDKAVGLLTSMSGAEPYFELRHVMRQQSAETAATTQETAGDVLTGNPQLNWSTALAFTMHEAESGNPHWRRYLPETLRLLSDAGKAAPFWKLLQEYNAGDGAANLSVAASLAQMTQRSGKWWHAMEVLDLVAGAPPPRTATEVSLLVSACTDALRAPLHSKRWQEALEVFALVGDAVPARETAVVSQLLMSLPAGAPWESTLQLAKAKGFAVHDTEVLLRVLHDSGVSQQQLSHPQQRVLASVAAQRGRWDVMRTLVEHNPGDAPMWRRLLQALECCADAVDDAAGSFLLSTLPATLSLDARVFCAVAQLCLQHGWHRTLASYLRTADPSSASSRTSALLSSLRKEYQYLLDYVQTGVRPPLTYVFTDSYVVHQFIACVAARHVAVVAMLPDEASVSKKRAAAYLRVPHENLGTLHHSNTAQTPTSPSSSVKVYATAASAFALKHVLHVSADGFLFGYKVPGASLFASARGMLQTLKLPGIYLLAYNMSAASSGVFVLHPATTSLRRYVFTLNVRLCLANLADAPFVPLLATTFFKRYNVVWHGGSHERHEVEAEVLVEHGFEVKMVLRTLKKDINAEGWGLVETEPGAGDLYHVAQVRCAARSVEGQILDPQVVTCGKRNLQPMNADADAVSWMDEALKI</sequence>
<reference evidence="1 2" key="1">
    <citation type="submission" date="2015-07" db="EMBL/GenBank/DDBJ databases">
        <title>High-quality genome of monoxenous trypanosomatid Leptomonas pyrrhocoris.</title>
        <authorList>
            <person name="Flegontov P."/>
            <person name="Butenko A."/>
            <person name="Firsov S."/>
            <person name="Vlcek C."/>
            <person name="Logacheva M.D."/>
            <person name="Field M."/>
            <person name="Filatov D."/>
            <person name="Flegontova O."/>
            <person name="Gerasimov E."/>
            <person name="Jackson A.P."/>
            <person name="Kelly S."/>
            <person name="Opperdoes F."/>
            <person name="O'Reilly A."/>
            <person name="Votypka J."/>
            <person name="Yurchenko V."/>
            <person name="Lukes J."/>
        </authorList>
    </citation>
    <scope>NUCLEOTIDE SEQUENCE [LARGE SCALE GENOMIC DNA]</scope>
    <source>
        <strain evidence="1">H10</strain>
    </source>
</reference>
<proteinExistence type="predicted"/>
<organism evidence="1 2">
    <name type="scientific">Leptomonas pyrrhocoris</name>
    <name type="common">Firebug parasite</name>
    <dbReference type="NCBI Taxonomy" id="157538"/>
    <lineage>
        <taxon>Eukaryota</taxon>
        <taxon>Discoba</taxon>
        <taxon>Euglenozoa</taxon>
        <taxon>Kinetoplastea</taxon>
        <taxon>Metakinetoplastina</taxon>
        <taxon>Trypanosomatida</taxon>
        <taxon>Trypanosomatidae</taxon>
        <taxon>Leishmaniinae</taxon>
        <taxon>Leptomonas</taxon>
    </lineage>
</organism>
<dbReference type="EMBL" id="LGTL01000008">
    <property type="protein sequence ID" value="KPA80701.1"/>
    <property type="molecule type" value="Genomic_DNA"/>
</dbReference>
<evidence type="ECO:0000313" key="2">
    <source>
        <dbReference type="Proteomes" id="UP000037923"/>
    </source>
</evidence>
<comment type="caution">
    <text evidence="1">The sequence shown here is derived from an EMBL/GenBank/DDBJ whole genome shotgun (WGS) entry which is preliminary data.</text>
</comment>
<keyword evidence="2" id="KW-1185">Reference proteome</keyword>
<dbReference type="AlphaFoldDB" id="A0A0N1J4V0"/>
<gene>
    <name evidence="1" type="ORF">ABB37_04874</name>
</gene>
<name>A0A0N1J4V0_LEPPY</name>
<dbReference type="OMA" id="HWRVYLP"/>
<dbReference type="VEuPathDB" id="TriTrypDB:LpyrH10_08_3230"/>
<dbReference type="OrthoDB" id="245090at2759"/>
<dbReference type="RefSeq" id="XP_015659140.1">
    <property type="nucleotide sequence ID" value="XM_015802696.1"/>
</dbReference>
<dbReference type="GeneID" id="26905165"/>